<feature type="transmembrane region" description="Helical" evidence="8">
    <location>
        <begin position="294"/>
        <end position="317"/>
    </location>
</feature>
<dbReference type="Proteomes" id="UP000242502">
    <property type="component" value="Unassembled WGS sequence"/>
</dbReference>
<feature type="transmembrane region" description="Helical" evidence="8">
    <location>
        <begin position="62"/>
        <end position="83"/>
    </location>
</feature>
<feature type="transmembrane region" description="Helical" evidence="8">
    <location>
        <begin position="522"/>
        <end position="540"/>
    </location>
</feature>
<evidence type="ECO:0000256" key="1">
    <source>
        <dbReference type="ARBA" id="ARBA00004429"/>
    </source>
</evidence>
<dbReference type="PANTHER" id="PTHR43357:SF3">
    <property type="entry name" value="FE(3+)-TRANSPORT SYSTEM PERMEASE PROTEIN FBPB 2"/>
    <property type="match status" value="1"/>
</dbReference>
<evidence type="ECO:0000256" key="6">
    <source>
        <dbReference type="ARBA" id="ARBA00022989"/>
    </source>
</evidence>
<keyword evidence="3" id="KW-1003">Cell membrane</keyword>
<keyword evidence="6 8" id="KW-1133">Transmembrane helix</keyword>
<dbReference type="GO" id="GO:0005886">
    <property type="term" value="C:plasma membrane"/>
    <property type="evidence" value="ECO:0007669"/>
    <property type="project" value="UniProtKB-SubCell"/>
</dbReference>
<evidence type="ECO:0000256" key="8">
    <source>
        <dbReference type="RuleBase" id="RU363032"/>
    </source>
</evidence>
<dbReference type="GO" id="GO:0055085">
    <property type="term" value="P:transmembrane transport"/>
    <property type="evidence" value="ECO:0007669"/>
    <property type="project" value="InterPro"/>
</dbReference>
<dbReference type="AlphaFoldDB" id="A0A1D2QNX8"/>
<feature type="transmembrane region" description="Helical" evidence="8">
    <location>
        <begin position="148"/>
        <end position="167"/>
    </location>
</feature>
<feature type="transmembrane region" description="Helical" evidence="8">
    <location>
        <begin position="246"/>
        <end position="265"/>
    </location>
</feature>
<proteinExistence type="inferred from homology"/>
<reference evidence="10 11" key="1">
    <citation type="journal article" date="2016" name="Appl. Environ. Microbiol.">
        <title>Lack of Overt Genome Reduction in the Bryostatin-Producing Bryozoan Symbiont "Candidatus Endobugula sertula".</title>
        <authorList>
            <person name="Miller I.J."/>
            <person name="Vanee N."/>
            <person name="Fong S.S."/>
            <person name="Lim-Fong G.E."/>
            <person name="Kwan J.C."/>
        </authorList>
    </citation>
    <scope>NUCLEOTIDE SEQUENCE [LARGE SCALE GENOMIC DNA]</scope>
    <source>
        <strain evidence="10">AB1-4</strain>
    </source>
</reference>
<feature type="domain" description="ABC transmembrane type-1" evidence="9">
    <location>
        <begin position="60"/>
        <end position="264"/>
    </location>
</feature>
<accession>A0A1D2QNX8</accession>
<comment type="subcellular location">
    <subcellularLocation>
        <location evidence="1">Cell inner membrane</location>
        <topology evidence="1">Multi-pass membrane protein</topology>
    </subcellularLocation>
    <subcellularLocation>
        <location evidence="8">Cell membrane</location>
        <topology evidence="8">Multi-pass membrane protein</topology>
    </subcellularLocation>
</comment>
<evidence type="ECO:0000256" key="2">
    <source>
        <dbReference type="ARBA" id="ARBA00022448"/>
    </source>
</evidence>
<dbReference type="InterPro" id="IPR035906">
    <property type="entry name" value="MetI-like_sf"/>
</dbReference>
<evidence type="ECO:0000256" key="4">
    <source>
        <dbReference type="ARBA" id="ARBA00022519"/>
    </source>
</evidence>
<dbReference type="CDD" id="cd06261">
    <property type="entry name" value="TM_PBP2"/>
    <property type="match status" value="1"/>
</dbReference>
<dbReference type="InterPro" id="IPR000515">
    <property type="entry name" value="MetI-like"/>
</dbReference>
<evidence type="ECO:0000259" key="9">
    <source>
        <dbReference type="PROSITE" id="PS50928"/>
    </source>
</evidence>
<keyword evidence="7 8" id="KW-0472">Membrane</keyword>
<evidence type="ECO:0000313" key="11">
    <source>
        <dbReference type="Proteomes" id="UP000242502"/>
    </source>
</evidence>
<keyword evidence="4" id="KW-0997">Cell inner membrane</keyword>
<keyword evidence="5 8" id="KW-0812">Transmembrane</keyword>
<feature type="transmembrane region" description="Helical" evidence="8">
    <location>
        <begin position="472"/>
        <end position="489"/>
    </location>
</feature>
<evidence type="ECO:0000256" key="5">
    <source>
        <dbReference type="ARBA" id="ARBA00022692"/>
    </source>
</evidence>
<feature type="domain" description="ABC transmembrane type-1" evidence="9">
    <location>
        <begin position="333"/>
        <end position="540"/>
    </location>
</feature>
<evidence type="ECO:0000256" key="3">
    <source>
        <dbReference type="ARBA" id="ARBA00022475"/>
    </source>
</evidence>
<name>A0A1D2QNX8_9GAMM</name>
<dbReference type="Pfam" id="PF00528">
    <property type="entry name" value="BPD_transp_1"/>
    <property type="match status" value="2"/>
</dbReference>
<gene>
    <name evidence="10" type="ORF">AB835_09870</name>
</gene>
<dbReference type="PROSITE" id="PS50928">
    <property type="entry name" value="ABC_TM1"/>
    <property type="match status" value="2"/>
</dbReference>
<dbReference type="SUPFAM" id="SSF161098">
    <property type="entry name" value="MetI-like"/>
    <property type="match status" value="2"/>
</dbReference>
<dbReference type="STRING" id="62101.AB835_09870"/>
<dbReference type="Gene3D" id="1.10.3720.10">
    <property type="entry name" value="MetI-like"/>
    <property type="match status" value="2"/>
</dbReference>
<evidence type="ECO:0000256" key="7">
    <source>
        <dbReference type="ARBA" id="ARBA00023136"/>
    </source>
</evidence>
<dbReference type="PANTHER" id="PTHR43357">
    <property type="entry name" value="INNER MEMBRANE ABC TRANSPORTER PERMEASE PROTEIN YDCV"/>
    <property type="match status" value="1"/>
</dbReference>
<comment type="caution">
    <text evidence="10">The sequence shown here is derived from an EMBL/GenBank/DDBJ whole genome shotgun (WGS) entry which is preliminary data.</text>
</comment>
<protein>
    <submittedName>
        <fullName evidence="10">Iron ABC transporter permease</fullName>
    </submittedName>
</protein>
<organism evidence="10 11">
    <name type="scientific">Candidatus Endobugula sertula</name>
    <name type="common">Bugula neritina bacterial symbiont</name>
    <dbReference type="NCBI Taxonomy" id="62101"/>
    <lineage>
        <taxon>Bacteria</taxon>
        <taxon>Pseudomonadati</taxon>
        <taxon>Pseudomonadota</taxon>
        <taxon>Gammaproteobacteria</taxon>
        <taxon>Cellvibrionales</taxon>
        <taxon>Cellvibrionaceae</taxon>
        <taxon>Candidatus Endobugula</taxon>
    </lineage>
</organism>
<comment type="similarity">
    <text evidence="8">Belongs to the binding-protein-dependent transport system permease family.</text>
</comment>
<feature type="transmembrane region" description="Helical" evidence="8">
    <location>
        <begin position="337"/>
        <end position="357"/>
    </location>
</feature>
<keyword evidence="2 8" id="KW-0813">Transport</keyword>
<dbReference type="EMBL" id="MDLC01000034">
    <property type="protein sequence ID" value="ODS23254.1"/>
    <property type="molecule type" value="Genomic_DNA"/>
</dbReference>
<feature type="transmembrane region" description="Helical" evidence="8">
    <location>
        <begin position="95"/>
        <end position="115"/>
    </location>
</feature>
<evidence type="ECO:0000313" key="10">
    <source>
        <dbReference type="EMBL" id="ODS23254.1"/>
    </source>
</evidence>
<sequence length="558" mass="61397">MKVVKQYFSSLSIFSKPLAVLAVVVSLLLTLPVMTVVSQWFHGSFDVWGHLSETVLWGYLVSSWWLSLGVGLGVLMIGVPAAWLTSLCDFPGQRFFTWALLLPLAVPAYIIAYTYTGILDFAGPIQTAIRSWVGIENTPLWLFNIRSLPGAIVMLTLVLYPYVYLLARTAFLEQSASIVEVSKTLGYSYRQTTLHLVLPMARPAIIAGLTLALMETLADFGTVQYFGVSTFTTGIFRAFYGFGDMAAASQLSSVLLGVVILLIVLERYSRRQTRYHTVKGKIAQRIPLTGSKALLAMVACGLPFVLGFLIPAVQLLYWSLVKAEIDKDFVALAWNSFYLAFIASVIAVVLAVVLAYAKRFYQRKRIVVCAASISSMGYALPGTIIAIGVIVPFSWLDHQLIIFAEQWLNIDIGLLFSGTLMVLLFAYTVRFLAVSLGTVDSGLQKIKPHLDQAASLSGYRPLTVLRKIHVPLLRGSLLTALLIVFVDVLKELPATLILRPFNFNTLAVRAYELASDERLIDAAPASLLIVLVGLLPVVLLSRSINYSRQSHINSTSKS</sequence>
<dbReference type="FunFam" id="1.10.3720.10:FF:000088">
    <property type="entry name" value="Iron(III) ABC transporter, permease protein"/>
    <property type="match status" value="1"/>
</dbReference>
<feature type="transmembrane region" description="Helical" evidence="8">
    <location>
        <begin position="378"/>
        <end position="395"/>
    </location>
</feature>
<feature type="transmembrane region" description="Helical" evidence="8">
    <location>
        <begin position="407"/>
        <end position="427"/>
    </location>
</feature>